<organism evidence="2 3">
    <name type="scientific">Amycolatopsis magusensis</name>
    <dbReference type="NCBI Taxonomy" id="882444"/>
    <lineage>
        <taxon>Bacteria</taxon>
        <taxon>Bacillati</taxon>
        <taxon>Actinomycetota</taxon>
        <taxon>Actinomycetes</taxon>
        <taxon>Pseudonocardiales</taxon>
        <taxon>Pseudonocardiaceae</taxon>
        <taxon>Amycolatopsis</taxon>
    </lineage>
</organism>
<proteinExistence type="inferred from homology"/>
<protein>
    <submittedName>
        <fullName evidence="2">dTDP-4-dehydrorhamnose 3,5-epimerase</fullName>
        <ecNumber evidence="2">5.1.3.13</ecNumber>
    </submittedName>
</protein>
<sequence>MQVRQLAVRDCYEFTPRQFPDHRGLFTAPFQEAVFRETVGHPLHLAQTNYSYSRRGTIRGIHFADTPPGQAKYVQCLRGSLLDVVVDLRVGSPTFGRWDSVRLDAKSLSAIYVAEGVGHSFIALEDDTAMTYQCSTEFNPAAEHGANPLDPALGLPWPTDIEPILSEKDRVAPTLAQLAAEGRLPSYDACVARYEELRGAISSS</sequence>
<evidence type="ECO:0000313" key="3">
    <source>
        <dbReference type="Proteomes" id="UP000741013"/>
    </source>
</evidence>
<dbReference type="Gene3D" id="2.60.120.10">
    <property type="entry name" value="Jelly Rolls"/>
    <property type="match status" value="1"/>
</dbReference>
<dbReference type="PANTHER" id="PTHR21047:SF2">
    <property type="entry name" value="THYMIDINE DIPHOSPHO-4-KETO-RHAMNOSE 3,5-EPIMERASE"/>
    <property type="match status" value="1"/>
</dbReference>
<dbReference type="CDD" id="cd00438">
    <property type="entry name" value="cupin_RmlC"/>
    <property type="match status" value="1"/>
</dbReference>
<evidence type="ECO:0000256" key="1">
    <source>
        <dbReference type="ARBA" id="ARBA00010154"/>
    </source>
</evidence>
<dbReference type="Pfam" id="PF00908">
    <property type="entry name" value="dTDP_sugar_isom"/>
    <property type="match status" value="1"/>
</dbReference>
<name>A0ABS4PIG1_9PSEU</name>
<dbReference type="Proteomes" id="UP000741013">
    <property type="component" value="Unassembled WGS sequence"/>
</dbReference>
<comment type="caution">
    <text evidence="2">The sequence shown here is derived from an EMBL/GenBank/DDBJ whole genome shotgun (WGS) entry which is preliminary data.</text>
</comment>
<dbReference type="InterPro" id="IPR000888">
    <property type="entry name" value="RmlC-like"/>
</dbReference>
<gene>
    <name evidence="2" type="ORF">JOM49_000184</name>
</gene>
<dbReference type="EMBL" id="JAGGMS010000001">
    <property type="protein sequence ID" value="MBP2178658.1"/>
    <property type="molecule type" value="Genomic_DNA"/>
</dbReference>
<dbReference type="SUPFAM" id="SSF51182">
    <property type="entry name" value="RmlC-like cupins"/>
    <property type="match status" value="1"/>
</dbReference>
<accession>A0ABS4PIG1</accession>
<dbReference type="EC" id="5.1.3.13" evidence="2"/>
<evidence type="ECO:0000313" key="2">
    <source>
        <dbReference type="EMBL" id="MBP2178658.1"/>
    </source>
</evidence>
<dbReference type="RefSeq" id="WP_209662290.1">
    <property type="nucleotide sequence ID" value="NZ_JAGGMS010000001.1"/>
</dbReference>
<comment type="similarity">
    <text evidence="1">Belongs to the dTDP-4-dehydrorhamnose 3,5-epimerase family.</text>
</comment>
<dbReference type="GO" id="GO:0008830">
    <property type="term" value="F:dTDP-4-dehydrorhamnose 3,5-epimerase activity"/>
    <property type="evidence" value="ECO:0007669"/>
    <property type="project" value="UniProtKB-EC"/>
</dbReference>
<reference evidence="2 3" key="1">
    <citation type="submission" date="2021-03" db="EMBL/GenBank/DDBJ databases">
        <title>Sequencing the genomes of 1000 actinobacteria strains.</title>
        <authorList>
            <person name="Klenk H.-P."/>
        </authorList>
    </citation>
    <scope>NUCLEOTIDE SEQUENCE [LARGE SCALE GENOMIC DNA]</scope>
    <source>
        <strain evidence="2 3">DSM 45510</strain>
    </source>
</reference>
<keyword evidence="2" id="KW-0413">Isomerase</keyword>
<dbReference type="InterPro" id="IPR014710">
    <property type="entry name" value="RmlC-like_jellyroll"/>
</dbReference>
<dbReference type="PANTHER" id="PTHR21047">
    <property type="entry name" value="DTDP-6-DEOXY-D-GLUCOSE-3,5 EPIMERASE"/>
    <property type="match status" value="1"/>
</dbReference>
<dbReference type="InterPro" id="IPR011051">
    <property type="entry name" value="RmlC_Cupin_sf"/>
</dbReference>
<keyword evidence="3" id="KW-1185">Reference proteome</keyword>